<dbReference type="PANTHER" id="PTHR13789">
    <property type="entry name" value="MONOOXYGENASE"/>
    <property type="match status" value="1"/>
</dbReference>
<keyword evidence="3" id="KW-0274">FAD</keyword>
<reference evidence="7 8" key="1">
    <citation type="submission" date="2024-07" db="EMBL/GenBank/DDBJ databases">
        <title>Section-level genome sequencing and comparative genomics of Aspergillus sections Usti and Cavernicolus.</title>
        <authorList>
            <consortium name="Lawrence Berkeley National Laboratory"/>
            <person name="Nybo J.L."/>
            <person name="Vesth T.C."/>
            <person name="Theobald S."/>
            <person name="Frisvad J.C."/>
            <person name="Larsen T.O."/>
            <person name="Kjaerboelling I."/>
            <person name="Rothschild-Mancinelli K."/>
            <person name="Lyhne E.K."/>
            <person name="Kogle M.E."/>
            <person name="Barry K."/>
            <person name="Clum A."/>
            <person name="Na H."/>
            <person name="Ledsgaard L."/>
            <person name="Lin J."/>
            <person name="Lipzen A."/>
            <person name="Kuo A."/>
            <person name="Riley R."/>
            <person name="Mondo S."/>
            <person name="Labutti K."/>
            <person name="Haridas S."/>
            <person name="Pangalinan J."/>
            <person name="Salamov A.A."/>
            <person name="Simmons B.A."/>
            <person name="Magnuson J.K."/>
            <person name="Chen J."/>
            <person name="Drula E."/>
            <person name="Henrissat B."/>
            <person name="Wiebenga A."/>
            <person name="Lubbers R.J."/>
            <person name="Gomes A.C."/>
            <person name="Makela M.R."/>
            <person name="Stajich J."/>
            <person name="Grigoriev I.V."/>
            <person name="Mortensen U.H."/>
            <person name="De Vries R.P."/>
            <person name="Baker S.E."/>
            <person name="Andersen M.R."/>
        </authorList>
    </citation>
    <scope>NUCLEOTIDE SEQUENCE [LARGE SCALE GENOMIC DNA]</scope>
    <source>
        <strain evidence="7 8">CBS 588.65</strain>
    </source>
</reference>
<evidence type="ECO:0000259" key="6">
    <source>
        <dbReference type="Pfam" id="PF01494"/>
    </source>
</evidence>
<dbReference type="SUPFAM" id="SSF54373">
    <property type="entry name" value="FAD-linked reductases, C-terminal domain"/>
    <property type="match status" value="1"/>
</dbReference>
<dbReference type="Gene3D" id="3.50.50.60">
    <property type="entry name" value="FAD/NAD(P)-binding domain"/>
    <property type="match status" value="1"/>
</dbReference>
<dbReference type="PANTHER" id="PTHR13789:SF311">
    <property type="entry name" value="HYDROXYLASE, PUTATIVE (AFU_ORTHOLOGUE AFUA_5G10180)-RELATED"/>
    <property type="match status" value="1"/>
</dbReference>
<dbReference type="EMBL" id="JBFXLT010000002">
    <property type="protein sequence ID" value="KAL2822451.1"/>
    <property type="molecule type" value="Genomic_DNA"/>
</dbReference>
<evidence type="ECO:0000256" key="4">
    <source>
        <dbReference type="ARBA" id="ARBA00023002"/>
    </source>
</evidence>
<organism evidence="7 8">
    <name type="scientific">Aspergillus granulosus</name>
    <dbReference type="NCBI Taxonomy" id="176169"/>
    <lineage>
        <taxon>Eukaryota</taxon>
        <taxon>Fungi</taxon>
        <taxon>Dikarya</taxon>
        <taxon>Ascomycota</taxon>
        <taxon>Pezizomycotina</taxon>
        <taxon>Eurotiomycetes</taxon>
        <taxon>Eurotiomycetidae</taxon>
        <taxon>Eurotiales</taxon>
        <taxon>Aspergillaceae</taxon>
        <taxon>Aspergillus</taxon>
        <taxon>Aspergillus subgen. Nidulantes</taxon>
    </lineage>
</organism>
<gene>
    <name evidence="7" type="ORF">BJX63DRAFT_417549</name>
</gene>
<comment type="similarity">
    <text evidence="1">Belongs to the paxM FAD-dependent monooxygenase family.</text>
</comment>
<name>A0ABR4I3X0_9EURO</name>
<dbReference type="SUPFAM" id="SSF51905">
    <property type="entry name" value="FAD/NAD(P)-binding domain"/>
    <property type="match status" value="1"/>
</dbReference>
<dbReference type="InterPro" id="IPR029063">
    <property type="entry name" value="SAM-dependent_MTases_sf"/>
</dbReference>
<dbReference type="Pfam" id="PF01494">
    <property type="entry name" value="FAD_binding_3"/>
    <property type="match status" value="1"/>
</dbReference>
<sequence>MPWPRIQFHELGDQPWCPLWLHHHEQFSLTQLWNLRVPFWSHGSLATQACAVIQEHLRNLSNYTIVDICAGAGGPTPFIERTLNAKAETEGRKPVRFVLTDMFPPVDEWARIAKKQPNIAFVEESVDARAVGRLAESEGKKECRIFNICFHHFDDEDAMGILRSAVKESDAFVIFEITARDIPTCLYSPLVFFWGFYVTLRWYWRSPIHLLFTYLIPVAPLALWIDGFISCLRTRTPSEIEGLLAQSGTELSGWKLSSGKRSVQWPFITLYYHVGVKNDQENKHRSTCSDHPLSTILSHPCNMKVIIVGAGLGGLACAIACRRENLEVIILERSAEAREIGAGIQIPPNGGRVLKELGLLPKLIEAGSTVQHVDFRRYDNGQILRSMPFGEGIVEEFGVPWIIIHRSDFHRVLLDEATRLGVEVRLNAEVVDVDFEGPEVILAGGERVAGDVMIGADGLHSRVRDLMFKTPMSLEETGDSAYRATFRKEQLEHIDDPTVNELCQKMAVTSWLGPNKHSIFYPVRGGKEFNLVLLCPDNLEKGARRVEGDIEEMRESYADWDETLESTTGSVALLGDACHPTLPYQAQGAAMAVEDGFAIGQLFGLMNKILLETHTTDDQFLSAQEAPQGTVHAVLKIYERVRKARTTRSVRMAMMNRRIFHIPDGVIRVIRDFVLSYVGMTRRSDWTWFFSWRMRQTLYHDLAGECERAFEEYKRSLSQ</sequence>
<keyword evidence="2" id="KW-0285">Flavoprotein</keyword>
<keyword evidence="4" id="KW-0560">Oxidoreductase</keyword>
<evidence type="ECO:0000313" key="7">
    <source>
        <dbReference type="EMBL" id="KAL2822451.1"/>
    </source>
</evidence>
<dbReference type="PRINTS" id="PR00420">
    <property type="entry name" value="RNGMNOXGNASE"/>
</dbReference>
<evidence type="ECO:0000256" key="5">
    <source>
        <dbReference type="ARBA" id="ARBA00023033"/>
    </source>
</evidence>
<comment type="caution">
    <text evidence="7">The sequence shown here is derived from an EMBL/GenBank/DDBJ whole genome shotgun (WGS) entry which is preliminary data.</text>
</comment>
<dbReference type="InterPro" id="IPR036188">
    <property type="entry name" value="FAD/NAD-bd_sf"/>
</dbReference>
<keyword evidence="8" id="KW-1185">Reference proteome</keyword>
<keyword evidence="5" id="KW-0503">Monooxygenase</keyword>
<dbReference type="SUPFAM" id="SSF53335">
    <property type="entry name" value="S-adenosyl-L-methionine-dependent methyltransferases"/>
    <property type="match status" value="1"/>
</dbReference>
<feature type="domain" description="FAD-binding" evidence="6">
    <location>
        <begin position="303"/>
        <end position="602"/>
    </location>
</feature>
<proteinExistence type="inferred from homology"/>
<dbReference type="InterPro" id="IPR002938">
    <property type="entry name" value="FAD-bd"/>
</dbReference>
<dbReference type="Proteomes" id="UP001610334">
    <property type="component" value="Unassembled WGS sequence"/>
</dbReference>
<protein>
    <recommendedName>
        <fullName evidence="6">FAD-binding domain-containing protein</fullName>
    </recommendedName>
</protein>
<evidence type="ECO:0000256" key="1">
    <source>
        <dbReference type="ARBA" id="ARBA00007992"/>
    </source>
</evidence>
<evidence type="ECO:0000256" key="2">
    <source>
        <dbReference type="ARBA" id="ARBA00022630"/>
    </source>
</evidence>
<dbReference type="InterPro" id="IPR050493">
    <property type="entry name" value="FAD-dep_Monooxygenase_BioMet"/>
</dbReference>
<accession>A0ABR4I3X0</accession>
<evidence type="ECO:0000256" key="3">
    <source>
        <dbReference type="ARBA" id="ARBA00022827"/>
    </source>
</evidence>
<evidence type="ECO:0000313" key="8">
    <source>
        <dbReference type="Proteomes" id="UP001610334"/>
    </source>
</evidence>